<dbReference type="Pfam" id="PF13473">
    <property type="entry name" value="Cupredoxin_1"/>
    <property type="match status" value="1"/>
</dbReference>
<dbReference type="PANTHER" id="PTHR38439:SF3">
    <property type="entry name" value="COPPER-RESISTANT CUPROPROTEIN COPI"/>
    <property type="match status" value="1"/>
</dbReference>
<comment type="caution">
    <text evidence="5">The sequence shown here is derived from an EMBL/GenBank/DDBJ whole genome shotgun (WGS) entry which is preliminary data.</text>
</comment>
<reference evidence="6" key="1">
    <citation type="journal article" date="2019" name="Int. J. Syst. Evol. Microbiol.">
        <title>The Global Catalogue of Microorganisms (GCM) 10K type strain sequencing project: providing services to taxonomists for standard genome sequencing and annotation.</title>
        <authorList>
            <consortium name="The Broad Institute Genomics Platform"/>
            <consortium name="The Broad Institute Genome Sequencing Center for Infectious Disease"/>
            <person name="Wu L."/>
            <person name="Ma J."/>
        </authorList>
    </citation>
    <scope>NUCLEOTIDE SEQUENCE [LARGE SCALE GENOMIC DNA]</scope>
    <source>
        <strain evidence="6">JCM 31047</strain>
    </source>
</reference>
<keyword evidence="1" id="KW-0479">Metal-binding</keyword>
<evidence type="ECO:0000313" key="6">
    <source>
        <dbReference type="Proteomes" id="UP000600547"/>
    </source>
</evidence>
<dbReference type="Proteomes" id="UP000600547">
    <property type="component" value="Unassembled WGS sequence"/>
</dbReference>
<feature type="chain" id="PRO_5034761370" description="EfeO-type cupredoxin-like domain-containing protein" evidence="3">
    <location>
        <begin position="19"/>
        <end position="149"/>
    </location>
</feature>
<dbReference type="SUPFAM" id="SSF49503">
    <property type="entry name" value="Cupredoxins"/>
    <property type="match status" value="1"/>
</dbReference>
<evidence type="ECO:0000256" key="1">
    <source>
        <dbReference type="ARBA" id="ARBA00022723"/>
    </source>
</evidence>
<sequence length="149" mass="16000">MKHLTLLALLASTSLVHAAGTQAVTVSMSEMMFMPMNLSLKAGQKVTITLKNTGKADHEFQLYAKPKVLPKGETAWDAYMEKNSIWLASRDTSLKIAGKAVTGKFIEVALKPGQSATLSFTPARAGTFEMACHEPGHYEGGMKGAVTVK</sequence>
<organism evidence="5 6">
    <name type="scientific">Deinococcus arenae</name>
    <dbReference type="NCBI Taxonomy" id="1452751"/>
    <lineage>
        <taxon>Bacteria</taxon>
        <taxon>Thermotogati</taxon>
        <taxon>Deinococcota</taxon>
        <taxon>Deinococci</taxon>
        <taxon>Deinococcales</taxon>
        <taxon>Deinococcaceae</taxon>
        <taxon>Deinococcus</taxon>
    </lineage>
</organism>
<dbReference type="EMBL" id="BMQG01000004">
    <property type="protein sequence ID" value="GGM40147.1"/>
    <property type="molecule type" value="Genomic_DNA"/>
</dbReference>
<dbReference type="RefSeq" id="WP_110831262.1">
    <property type="nucleotide sequence ID" value="NZ_BMQG01000004.1"/>
</dbReference>
<dbReference type="Gene3D" id="2.60.40.420">
    <property type="entry name" value="Cupredoxins - blue copper proteins"/>
    <property type="match status" value="1"/>
</dbReference>
<accession>A0A8H9GMX4</accession>
<evidence type="ECO:0000313" key="5">
    <source>
        <dbReference type="EMBL" id="GGM40147.1"/>
    </source>
</evidence>
<dbReference type="PROSITE" id="PS00079">
    <property type="entry name" value="MULTICOPPER_OXIDASE1"/>
    <property type="match status" value="1"/>
</dbReference>
<dbReference type="GO" id="GO:0046872">
    <property type="term" value="F:metal ion binding"/>
    <property type="evidence" value="ECO:0007669"/>
    <property type="project" value="UniProtKB-KW"/>
</dbReference>
<dbReference type="InterPro" id="IPR008972">
    <property type="entry name" value="Cupredoxin"/>
</dbReference>
<name>A0A8H9GMX4_9DEIO</name>
<keyword evidence="2" id="KW-0186">Copper</keyword>
<gene>
    <name evidence="5" type="ORF">GCM10008956_15730</name>
</gene>
<keyword evidence="3" id="KW-0732">Signal</keyword>
<dbReference type="PANTHER" id="PTHR38439">
    <property type="entry name" value="AURACYANIN-B"/>
    <property type="match status" value="1"/>
</dbReference>
<protein>
    <recommendedName>
        <fullName evidence="4">EfeO-type cupredoxin-like domain-containing protein</fullName>
    </recommendedName>
</protein>
<dbReference type="InterPro" id="IPR033138">
    <property type="entry name" value="Cu_oxidase_CS"/>
</dbReference>
<dbReference type="InterPro" id="IPR028096">
    <property type="entry name" value="EfeO_Cupredoxin"/>
</dbReference>
<evidence type="ECO:0000256" key="3">
    <source>
        <dbReference type="SAM" id="SignalP"/>
    </source>
</evidence>
<evidence type="ECO:0000256" key="2">
    <source>
        <dbReference type="ARBA" id="ARBA00023008"/>
    </source>
</evidence>
<evidence type="ECO:0000259" key="4">
    <source>
        <dbReference type="Pfam" id="PF13473"/>
    </source>
</evidence>
<dbReference type="AlphaFoldDB" id="A0A8H9GMX4"/>
<keyword evidence="6" id="KW-1185">Reference proteome</keyword>
<dbReference type="InterPro" id="IPR050845">
    <property type="entry name" value="Cu-binding_ET"/>
</dbReference>
<feature type="domain" description="EfeO-type cupredoxin-like" evidence="4">
    <location>
        <begin position="5"/>
        <end position="74"/>
    </location>
</feature>
<feature type="signal peptide" evidence="3">
    <location>
        <begin position="1"/>
        <end position="18"/>
    </location>
</feature>
<proteinExistence type="predicted"/>